<evidence type="ECO:0000313" key="2">
    <source>
        <dbReference type="Proteomes" id="UP000789702"/>
    </source>
</evidence>
<name>A0ACA9LNP8_9GLOM</name>
<sequence length="176" mass="20837">MAVAELKMSFPPEINVEEYLSNRLEYKQPLNAYMIYRKVYVRTFKAKGIRLSLSNVSKLSSKAWKKEPAEVKKWYRKFSDDVRKQHRKMHLRFREVRPGPTRSDVSSYKVFIFVPENPVEGPPSLESASTEITKNNTSNKKIDMNLNNFNDLYMYPLRSHYDPYNNNSPLMTIFRQ</sequence>
<comment type="caution">
    <text evidence="1">The sequence shown here is derived from an EMBL/GenBank/DDBJ whole genome shotgun (WGS) entry which is preliminary data.</text>
</comment>
<reference evidence="1" key="1">
    <citation type="submission" date="2021-06" db="EMBL/GenBank/DDBJ databases">
        <authorList>
            <person name="Kallberg Y."/>
            <person name="Tangrot J."/>
            <person name="Rosling A."/>
        </authorList>
    </citation>
    <scope>NUCLEOTIDE SEQUENCE</scope>
    <source>
        <strain evidence="1">IL203A</strain>
    </source>
</reference>
<gene>
    <name evidence="1" type="ORF">DHETER_LOCUS4744</name>
</gene>
<organism evidence="1 2">
    <name type="scientific">Dentiscutata heterogama</name>
    <dbReference type="NCBI Taxonomy" id="1316150"/>
    <lineage>
        <taxon>Eukaryota</taxon>
        <taxon>Fungi</taxon>
        <taxon>Fungi incertae sedis</taxon>
        <taxon>Mucoromycota</taxon>
        <taxon>Glomeromycotina</taxon>
        <taxon>Glomeromycetes</taxon>
        <taxon>Diversisporales</taxon>
        <taxon>Gigasporaceae</taxon>
        <taxon>Dentiscutata</taxon>
    </lineage>
</organism>
<accession>A0ACA9LNP8</accession>
<dbReference type="EMBL" id="CAJVPU010004893">
    <property type="protein sequence ID" value="CAG8539569.1"/>
    <property type="molecule type" value="Genomic_DNA"/>
</dbReference>
<protein>
    <submittedName>
        <fullName evidence="1">17034_t:CDS:1</fullName>
    </submittedName>
</protein>
<evidence type="ECO:0000313" key="1">
    <source>
        <dbReference type="EMBL" id="CAG8539569.1"/>
    </source>
</evidence>
<dbReference type="Proteomes" id="UP000789702">
    <property type="component" value="Unassembled WGS sequence"/>
</dbReference>
<proteinExistence type="predicted"/>
<keyword evidence="2" id="KW-1185">Reference proteome</keyword>